<dbReference type="RefSeq" id="WP_345927688.1">
    <property type="nucleotide sequence ID" value="NZ_JBDIVF010000004.1"/>
</dbReference>
<sequence>MKTRFFRPHALTLVAVPLFALTACGGGGDTIADAIADVTKGVWLDKYEDSCGGSGNTKSVDVANGGTVRMSIRVNTTGDVEPLSGEWFTEGSGWQTVLGTSATPSLANQGDGTGRFFSLPVVVKGTGDMEFRLVIKDKKGDQRYEDRCKVHVNIR</sequence>
<dbReference type="Proteomes" id="UP001548590">
    <property type="component" value="Unassembled WGS sequence"/>
</dbReference>
<comment type="caution">
    <text evidence="2">The sequence shown here is derived from an EMBL/GenBank/DDBJ whole genome shotgun (WGS) entry which is preliminary data.</text>
</comment>
<dbReference type="PROSITE" id="PS51257">
    <property type="entry name" value="PROKAR_LIPOPROTEIN"/>
    <property type="match status" value="1"/>
</dbReference>
<gene>
    <name evidence="2" type="ORF">ABVT11_12240</name>
</gene>
<feature type="chain" id="PRO_5045964316" description="Lipoprotein" evidence="1">
    <location>
        <begin position="26"/>
        <end position="155"/>
    </location>
</feature>
<dbReference type="EMBL" id="JBEWLZ010000006">
    <property type="protein sequence ID" value="MET1490597.1"/>
    <property type="molecule type" value="Genomic_DNA"/>
</dbReference>
<evidence type="ECO:0000256" key="1">
    <source>
        <dbReference type="SAM" id="SignalP"/>
    </source>
</evidence>
<proteinExistence type="predicted"/>
<keyword evidence="1" id="KW-0732">Signal</keyword>
<reference evidence="2 3" key="1">
    <citation type="submission" date="2024-07" db="EMBL/GenBank/DDBJ databases">
        <title>Uliginosibacterium paludis KCTC:42655.</title>
        <authorList>
            <person name="Kim M.K."/>
        </authorList>
    </citation>
    <scope>NUCLEOTIDE SEQUENCE [LARGE SCALE GENOMIC DNA]</scope>
    <source>
        <strain evidence="2 3">KCTC 42655</strain>
    </source>
</reference>
<protein>
    <recommendedName>
        <fullName evidence="4">Lipoprotein</fullName>
    </recommendedName>
</protein>
<feature type="signal peptide" evidence="1">
    <location>
        <begin position="1"/>
        <end position="25"/>
    </location>
</feature>
<name>A0ABV2CRQ8_9RHOO</name>
<keyword evidence="3" id="KW-1185">Reference proteome</keyword>
<evidence type="ECO:0008006" key="4">
    <source>
        <dbReference type="Google" id="ProtNLM"/>
    </source>
</evidence>
<organism evidence="2 3">
    <name type="scientific">Uliginosibacterium paludis</name>
    <dbReference type="NCBI Taxonomy" id="1615952"/>
    <lineage>
        <taxon>Bacteria</taxon>
        <taxon>Pseudomonadati</taxon>
        <taxon>Pseudomonadota</taxon>
        <taxon>Betaproteobacteria</taxon>
        <taxon>Rhodocyclales</taxon>
        <taxon>Zoogloeaceae</taxon>
        <taxon>Uliginosibacterium</taxon>
    </lineage>
</organism>
<evidence type="ECO:0000313" key="3">
    <source>
        <dbReference type="Proteomes" id="UP001548590"/>
    </source>
</evidence>
<accession>A0ABV2CRQ8</accession>
<evidence type="ECO:0000313" key="2">
    <source>
        <dbReference type="EMBL" id="MET1490597.1"/>
    </source>
</evidence>